<feature type="chain" id="PRO_5042475581" evidence="3">
    <location>
        <begin position="40"/>
        <end position="295"/>
    </location>
</feature>
<evidence type="ECO:0000256" key="2">
    <source>
        <dbReference type="SAM" id="Phobius"/>
    </source>
</evidence>
<feature type="compositionally biased region" description="Polar residues" evidence="1">
    <location>
        <begin position="155"/>
        <end position="179"/>
    </location>
</feature>
<feature type="signal peptide" evidence="3">
    <location>
        <begin position="1"/>
        <end position="39"/>
    </location>
</feature>
<dbReference type="RefSeq" id="XP_018546462.1">
    <property type="nucleotide sequence ID" value="XM_018690946.2"/>
</dbReference>
<keyword evidence="2" id="KW-0812">Transmembrane</keyword>
<evidence type="ECO:0000256" key="3">
    <source>
        <dbReference type="SAM" id="SignalP"/>
    </source>
</evidence>
<gene>
    <name evidence="5" type="primary">LOC108893113</name>
</gene>
<name>A0AAJ7Q4I6_LATCA</name>
<accession>A0AAJ7Q4I6</accession>
<keyword evidence="2" id="KW-0472">Membrane</keyword>
<dbReference type="KEGG" id="lcf:108893113"/>
<feature type="compositionally biased region" description="Polar residues" evidence="1">
    <location>
        <begin position="45"/>
        <end position="57"/>
    </location>
</feature>
<evidence type="ECO:0000313" key="5">
    <source>
        <dbReference type="RefSeq" id="XP_018546462.1"/>
    </source>
</evidence>
<proteinExistence type="predicted"/>
<keyword evidence="3" id="KW-0732">Signal</keyword>
<feature type="compositionally biased region" description="Low complexity" evidence="1">
    <location>
        <begin position="62"/>
        <end position="75"/>
    </location>
</feature>
<feature type="compositionally biased region" description="Polar residues" evidence="1">
    <location>
        <begin position="108"/>
        <end position="123"/>
    </location>
</feature>
<feature type="transmembrane region" description="Helical" evidence="2">
    <location>
        <begin position="226"/>
        <end position="244"/>
    </location>
</feature>
<sequence>MQSESEGEVRGVHGHRITMKTTSVLVLLLLASVHLFASAAPTGAPANSNSTEKTSTVPPTPQTTLATAAPTGAPANSNSTEKTSPVPLTPQTTLATAQSDATPKGSGDINSKVTQLPQITTSRAKPATTAPVTGKHASPAPAAADPKTHLPDNPTPKTANDTVKQPRSHTPNSSSNSVHDTLPGPDDSIEPAPGTNQPDTQNDQGQGAGPQTGTDEKVSPKSDKRLWWILLPVILVAVAATIILKFKCKKVNDHTETIDTGTENASFQSRPESTKDGVMLLGVKSSSGEENAAAR</sequence>
<dbReference type="Proteomes" id="UP000694890">
    <property type="component" value="Linkage group LG15"/>
</dbReference>
<dbReference type="GeneID" id="108893113"/>
<dbReference type="AlphaFoldDB" id="A0AAJ7Q4I6"/>
<organism evidence="4 5">
    <name type="scientific">Lates calcarifer</name>
    <name type="common">Barramundi</name>
    <name type="synonym">Holocentrus calcarifer</name>
    <dbReference type="NCBI Taxonomy" id="8187"/>
    <lineage>
        <taxon>Eukaryota</taxon>
        <taxon>Metazoa</taxon>
        <taxon>Chordata</taxon>
        <taxon>Craniata</taxon>
        <taxon>Vertebrata</taxon>
        <taxon>Euteleostomi</taxon>
        <taxon>Actinopterygii</taxon>
        <taxon>Neopterygii</taxon>
        <taxon>Teleostei</taxon>
        <taxon>Neoteleostei</taxon>
        <taxon>Acanthomorphata</taxon>
        <taxon>Carangaria</taxon>
        <taxon>Carangaria incertae sedis</taxon>
        <taxon>Centropomidae</taxon>
        <taxon>Lates</taxon>
    </lineage>
</organism>
<evidence type="ECO:0000256" key="1">
    <source>
        <dbReference type="SAM" id="MobiDB-lite"/>
    </source>
</evidence>
<reference evidence="5" key="1">
    <citation type="submission" date="2025-08" db="UniProtKB">
        <authorList>
            <consortium name="RefSeq"/>
        </authorList>
    </citation>
    <scope>IDENTIFICATION</scope>
    <source>
        <tissue evidence="5">Brain</tissue>
    </source>
</reference>
<evidence type="ECO:0000313" key="4">
    <source>
        <dbReference type="Proteomes" id="UP000694890"/>
    </source>
</evidence>
<feature type="compositionally biased region" description="Polar residues" evidence="1">
    <location>
        <begin position="89"/>
        <end position="101"/>
    </location>
</feature>
<keyword evidence="2" id="KW-1133">Transmembrane helix</keyword>
<protein>
    <submittedName>
        <fullName evidence="5">Integumentary mucin A.1 isoform X1</fullName>
    </submittedName>
</protein>
<feature type="region of interest" description="Disordered" evidence="1">
    <location>
        <begin position="42"/>
        <end position="220"/>
    </location>
</feature>
<feature type="compositionally biased region" description="Polar residues" evidence="1">
    <location>
        <begin position="194"/>
        <end position="213"/>
    </location>
</feature>